<keyword evidence="1" id="KW-1133">Transmembrane helix</keyword>
<dbReference type="InterPro" id="IPR047784">
    <property type="entry name" value="TrgA"/>
</dbReference>
<dbReference type="EMBL" id="PGTD01000023">
    <property type="protein sequence ID" value="PJE25738.1"/>
    <property type="molecule type" value="Genomic_DNA"/>
</dbReference>
<evidence type="ECO:0000313" key="3">
    <source>
        <dbReference type="EMBL" id="SNY53045.1"/>
    </source>
</evidence>
<dbReference type="Proteomes" id="UP000231655">
    <property type="component" value="Unassembled WGS sequence"/>
</dbReference>
<keyword evidence="5" id="KW-1185">Reference proteome</keyword>
<proteinExistence type="predicted"/>
<evidence type="ECO:0000313" key="5">
    <source>
        <dbReference type="Proteomes" id="UP000231702"/>
    </source>
</evidence>
<keyword evidence="1" id="KW-0812">Transmembrane</keyword>
<feature type="transmembrane region" description="Helical" evidence="1">
    <location>
        <begin position="125"/>
        <end position="143"/>
    </location>
</feature>
<evidence type="ECO:0000256" key="1">
    <source>
        <dbReference type="SAM" id="Phobius"/>
    </source>
</evidence>
<feature type="transmembrane region" description="Helical" evidence="1">
    <location>
        <begin position="66"/>
        <end position="86"/>
    </location>
</feature>
<sequence>MFTMGKVSAAVVLGGTGYLVATQVMDVWEEEFRFGYFPWVSLGIGLWAGWTIIGRRISGRSNLSHVVAYGLTGMLIMVLMGLFIFAGNEALRKALGRRYDNPAEAIVDIFPIAGDWGMNLLHPHILATLVAGGVLAALAARVIDRIWK</sequence>
<dbReference type="NCBIfam" id="NF033773">
    <property type="entry name" value="tellur_TrgA"/>
    <property type="match status" value="1"/>
</dbReference>
<reference evidence="2 5" key="2">
    <citation type="journal article" date="2018" name="Int. J. Syst. Evol. Microbiol.">
        <title>Pseudooceanicola lipolyticus sp. nov., a marine alphaproteobacterium, reclassification of Oceanicola flagellatus as Pseudooceanicola flagellatus comb. nov. and emended description of the genus Pseudooceanicola.</title>
        <authorList>
            <person name="Huang M.-M."/>
            <person name="Guo L.-L."/>
            <person name="Wu Y.-H."/>
            <person name="Lai Q.-L."/>
            <person name="Shao Z.-Z."/>
            <person name="Wang C.-S."/>
            <person name="Wu M."/>
            <person name="Xu X.-W."/>
        </authorList>
    </citation>
    <scope>NUCLEOTIDE SEQUENCE [LARGE SCALE GENOMIC DNA]</scope>
    <source>
        <strain evidence="2 5">Ar-45</strain>
    </source>
</reference>
<keyword evidence="1" id="KW-0472">Membrane</keyword>
<organism evidence="3 4">
    <name type="scientific">Pseudooceanicola antarcticus</name>
    <dbReference type="NCBI Taxonomy" id="1247613"/>
    <lineage>
        <taxon>Bacteria</taxon>
        <taxon>Pseudomonadati</taxon>
        <taxon>Pseudomonadota</taxon>
        <taxon>Alphaproteobacteria</taxon>
        <taxon>Rhodobacterales</taxon>
        <taxon>Paracoccaceae</taxon>
        <taxon>Pseudooceanicola</taxon>
    </lineage>
</organism>
<accession>A0A285IYB9</accession>
<dbReference type="OrthoDB" id="7869508at2"/>
<name>A0A285IYB9_9RHOB</name>
<feature type="transmembrane region" description="Helical" evidence="1">
    <location>
        <begin position="37"/>
        <end position="54"/>
    </location>
</feature>
<evidence type="ECO:0000313" key="2">
    <source>
        <dbReference type="EMBL" id="PJE25738.1"/>
    </source>
</evidence>
<protein>
    <submittedName>
        <fullName evidence="2">Tellurium resistance protein</fullName>
    </submittedName>
</protein>
<dbReference type="Proteomes" id="UP000231702">
    <property type="component" value="Unassembled WGS sequence"/>
</dbReference>
<dbReference type="AlphaFoldDB" id="A0A285IYB9"/>
<dbReference type="RefSeq" id="WP_097146207.1">
    <property type="nucleotide sequence ID" value="NZ_OBEA01000004.1"/>
</dbReference>
<evidence type="ECO:0000313" key="4">
    <source>
        <dbReference type="Proteomes" id="UP000231655"/>
    </source>
</evidence>
<gene>
    <name evidence="2" type="ORF">CVM39_18710</name>
    <name evidence="3" type="ORF">SAMN06297129_2475</name>
</gene>
<dbReference type="EMBL" id="OBEA01000004">
    <property type="protein sequence ID" value="SNY53045.1"/>
    <property type="molecule type" value="Genomic_DNA"/>
</dbReference>
<reference evidence="3 4" key="1">
    <citation type="submission" date="2017-09" db="EMBL/GenBank/DDBJ databases">
        <authorList>
            <person name="Ehlers B."/>
            <person name="Leendertz F.H."/>
        </authorList>
    </citation>
    <scope>NUCLEOTIDE SEQUENCE [LARGE SCALE GENOMIC DNA]</scope>
    <source>
        <strain evidence="3 4">CGMCC 1.12662</strain>
    </source>
</reference>